<gene>
    <name evidence="2" type="ORF">COLO4_22329</name>
</gene>
<sequence>MANNAQSSYDNKKKIAAAQSRKEDEFTAVLAQENQGHNCKAHSKVKVIEPAAKLTKKSSWMTQHCHKKEIPT</sequence>
<evidence type="ECO:0000256" key="1">
    <source>
        <dbReference type="SAM" id="MobiDB-lite"/>
    </source>
</evidence>
<evidence type="ECO:0000313" key="2">
    <source>
        <dbReference type="EMBL" id="OMO83909.1"/>
    </source>
</evidence>
<dbReference type="EMBL" id="AWUE01017918">
    <property type="protein sequence ID" value="OMO83909.1"/>
    <property type="molecule type" value="Genomic_DNA"/>
</dbReference>
<dbReference type="Proteomes" id="UP000187203">
    <property type="component" value="Unassembled WGS sequence"/>
</dbReference>
<protein>
    <submittedName>
        <fullName evidence="2">E3 ubiquitin-protein ligase UPL1-like protein</fullName>
    </submittedName>
</protein>
<evidence type="ECO:0000313" key="3">
    <source>
        <dbReference type="Proteomes" id="UP000187203"/>
    </source>
</evidence>
<keyword evidence="3" id="KW-1185">Reference proteome</keyword>
<name>A0A1R3IMU1_9ROSI</name>
<reference evidence="3" key="1">
    <citation type="submission" date="2013-09" db="EMBL/GenBank/DDBJ databases">
        <title>Corchorus olitorius genome sequencing.</title>
        <authorList>
            <person name="Alam M."/>
            <person name="Haque M.S."/>
            <person name="Islam M.S."/>
            <person name="Emdad E.M."/>
            <person name="Islam M.M."/>
            <person name="Ahmed B."/>
            <person name="Halim A."/>
            <person name="Hossen Q.M.M."/>
            <person name="Hossain M.Z."/>
            <person name="Ahmed R."/>
            <person name="Khan M.M."/>
            <person name="Islam R."/>
            <person name="Rashid M.M."/>
            <person name="Khan S.A."/>
            <person name="Rahman M.S."/>
            <person name="Alam M."/>
            <person name="Yahiya A.S."/>
            <person name="Khan M.S."/>
            <person name="Azam M.S."/>
            <person name="Haque T."/>
            <person name="Lashkar M.Z.H."/>
            <person name="Akhand A.I."/>
            <person name="Morshed G."/>
            <person name="Roy S."/>
            <person name="Uddin K.S."/>
            <person name="Rabeya T."/>
            <person name="Hossain A.S."/>
            <person name="Chowdhury A."/>
            <person name="Snigdha A.R."/>
            <person name="Mortoza M.S."/>
            <person name="Matin S.A."/>
            <person name="Hoque S.M.E."/>
            <person name="Islam M.K."/>
            <person name="Roy D.K."/>
            <person name="Haider R."/>
            <person name="Moosa M.M."/>
            <person name="Elias S.M."/>
            <person name="Hasan A.M."/>
            <person name="Jahan S."/>
            <person name="Shafiuddin M."/>
            <person name="Mahmood N."/>
            <person name="Shommy N.S."/>
        </authorList>
    </citation>
    <scope>NUCLEOTIDE SEQUENCE [LARGE SCALE GENOMIC DNA]</scope>
    <source>
        <strain evidence="3">cv. O-4</strain>
    </source>
</reference>
<proteinExistence type="predicted"/>
<accession>A0A1R3IMU1</accession>
<dbReference type="AlphaFoldDB" id="A0A1R3IMU1"/>
<comment type="caution">
    <text evidence="2">The sequence shown here is derived from an EMBL/GenBank/DDBJ whole genome shotgun (WGS) entry which is preliminary data.</text>
</comment>
<feature type="region of interest" description="Disordered" evidence="1">
    <location>
        <begin position="1"/>
        <end position="20"/>
    </location>
</feature>
<organism evidence="2 3">
    <name type="scientific">Corchorus olitorius</name>
    <dbReference type="NCBI Taxonomy" id="93759"/>
    <lineage>
        <taxon>Eukaryota</taxon>
        <taxon>Viridiplantae</taxon>
        <taxon>Streptophyta</taxon>
        <taxon>Embryophyta</taxon>
        <taxon>Tracheophyta</taxon>
        <taxon>Spermatophyta</taxon>
        <taxon>Magnoliopsida</taxon>
        <taxon>eudicotyledons</taxon>
        <taxon>Gunneridae</taxon>
        <taxon>Pentapetalae</taxon>
        <taxon>rosids</taxon>
        <taxon>malvids</taxon>
        <taxon>Malvales</taxon>
        <taxon>Malvaceae</taxon>
        <taxon>Grewioideae</taxon>
        <taxon>Apeibeae</taxon>
        <taxon>Corchorus</taxon>
    </lineage>
</organism>